<dbReference type="Gene3D" id="3.40.50.2000">
    <property type="entry name" value="Glycogen Phosphorylase B"/>
    <property type="match status" value="1"/>
</dbReference>
<sequence>MKPWDWLFRARGWGHGARRRTDHPSDRLRMLAVDLSTIAQHDAGTGIQRVVRSLWEQLRQATLPGFELVAVAATVKGGYRRADLSDGGIALPDPKQPLVELQSGDIFLGLDLAAHRLWRHRRQVARWQRRGASIAMVIYDILPLRRPDWFPPSTARHFGRWIRIIERHCDTALCISQSVSIDLDDVLRTRRSKRRPVIRHALLPLSGDIGASRPSRGMDADGHALLMRMRRRPTILMVATVEPRKGHAPLLDAFDRLQGRLGEQAPDLVMVGRPGWRTEDVQRRMTDHARTCAGFHWLRDVSDEFLTALYDNAALVVVPSLGEGYGLPIVEALRHGRRVLARDLPVFRELQQPGLDYFPSDAPDALADAIIASMNAPQPPSINYAGGWDESLARLLKALAIAQAPAVNDRPLASDISPGL</sequence>
<dbReference type="GO" id="GO:0016757">
    <property type="term" value="F:glycosyltransferase activity"/>
    <property type="evidence" value="ECO:0007669"/>
    <property type="project" value="TreeGrafter"/>
</dbReference>
<dbReference type="EMBL" id="JACT01000001">
    <property type="protein sequence ID" value="KMS57227.1"/>
    <property type="molecule type" value="Genomic_DNA"/>
</dbReference>
<dbReference type="CDD" id="cd03809">
    <property type="entry name" value="GT4_MtfB-like"/>
    <property type="match status" value="1"/>
</dbReference>
<accession>A0A0J7Y0C5</accession>
<protein>
    <submittedName>
        <fullName evidence="1">Glycosyl transferase family 1</fullName>
    </submittedName>
</protein>
<dbReference type="Pfam" id="PF13692">
    <property type="entry name" value="Glyco_trans_1_4"/>
    <property type="match status" value="1"/>
</dbReference>
<dbReference type="AlphaFoldDB" id="A0A0J7Y0C5"/>
<proteinExistence type="predicted"/>
<dbReference type="PANTHER" id="PTHR46401:SF9">
    <property type="entry name" value="MANNOSYLTRANSFERASE A"/>
    <property type="match status" value="1"/>
</dbReference>
<evidence type="ECO:0000313" key="2">
    <source>
        <dbReference type="Proteomes" id="UP000052232"/>
    </source>
</evidence>
<keyword evidence="2" id="KW-1185">Reference proteome</keyword>
<dbReference type="STRING" id="1420583.V473_03080"/>
<keyword evidence="1" id="KW-0808">Transferase</keyword>
<name>A0A0J7Y0C5_9SPHN</name>
<evidence type="ECO:0000313" key="1">
    <source>
        <dbReference type="EMBL" id="KMS57227.1"/>
    </source>
</evidence>
<dbReference type="PATRIC" id="fig|1420583.3.peg.619"/>
<gene>
    <name evidence="1" type="ORF">V473_03080</name>
</gene>
<dbReference type="SUPFAM" id="SSF53756">
    <property type="entry name" value="UDP-Glycosyltransferase/glycogen phosphorylase"/>
    <property type="match status" value="1"/>
</dbReference>
<organism evidence="1 2">
    <name type="scientific">Sphingobium cupriresistens LL01</name>
    <dbReference type="NCBI Taxonomy" id="1420583"/>
    <lineage>
        <taxon>Bacteria</taxon>
        <taxon>Pseudomonadati</taxon>
        <taxon>Pseudomonadota</taxon>
        <taxon>Alphaproteobacteria</taxon>
        <taxon>Sphingomonadales</taxon>
        <taxon>Sphingomonadaceae</taxon>
        <taxon>Sphingobium</taxon>
    </lineage>
</organism>
<comment type="caution">
    <text evidence="1">The sequence shown here is derived from an EMBL/GenBank/DDBJ whole genome shotgun (WGS) entry which is preliminary data.</text>
</comment>
<dbReference type="PANTHER" id="PTHR46401">
    <property type="entry name" value="GLYCOSYLTRANSFERASE WBBK-RELATED"/>
    <property type="match status" value="1"/>
</dbReference>
<dbReference type="Proteomes" id="UP000052232">
    <property type="component" value="Unassembled WGS sequence"/>
</dbReference>
<reference evidence="1 2" key="1">
    <citation type="journal article" date="2015" name="G3 (Bethesda)">
        <title>Insights into Ongoing Evolution of the Hexachlorocyclohexane Catabolic Pathway from Comparative Genomics of Ten Sphingomonadaceae Strains.</title>
        <authorList>
            <person name="Pearce S.L."/>
            <person name="Oakeshott J.G."/>
            <person name="Pandey G."/>
        </authorList>
    </citation>
    <scope>NUCLEOTIDE SEQUENCE [LARGE SCALE GENOMIC DNA]</scope>
    <source>
        <strain evidence="1 2">LL01</strain>
    </source>
</reference>